<organism evidence="1 2">
    <name type="scientific">Pristionchus fissidentatus</name>
    <dbReference type="NCBI Taxonomy" id="1538716"/>
    <lineage>
        <taxon>Eukaryota</taxon>
        <taxon>Metazoa</taxon>
        <taxon>Ecdysozoa</taxon>
        <taxon>Nematoda</taxon>
        <taxon>Chromadorea</taxon>
        <taxon>Rhabditida</taxon>
        <taxon>Rhabditina</taxon>
        <taxon>Diplogasteromorpha</taxon>
        <taxon>Diplogasteroidea</taxon>
        <taxon>Neodiplogasteridae</taxon>
        <taxon>Pristionchus</taxon>
    </lineage>
</organism>
<dbReference type="EMBL" id="BTSY01000004">
    <property type="protein sequence ID" value="GMT22374.1"/>
    <property type="molecule type" value="Genomic_DNA"/>
</dbReference>
<dbReference type="Proteomes" id="UP001432322">
    <property type="component" value="Unassembled WGS sequence"/>
</dbReference>
<evidence type="ECO:0000313" key="2">
    <source>
        <dbReference type="Proteomes" id="UP001432322"/>
    </source>
</evidence>
<evidence type="ECO:0008006" key="3">
    <source>
        <dbReference type="Google" id="ProtNLM"/>
    </source>
</evidence>
<protein>
    <recommendedName>
        <fullName evidence="3">Ribosomal protein</fullName>
    </recommendedName>
</protein>
<accession>A0AAV5VXC1</accession>
<reference evidence="1" key="1">
    <citation type="submission" date="2023-10" db="EMBL/GenBank/DDBJ databases">
        <title>Genome assembly of Pristionchus species.</title>
        <authorList>
            <person name="Yoshida K."/>
            <person name="Sommer R.J."/>
        </authorList>
    </citation>
    <scope>NUCLEOTIDE SEQUENCE</scope>
    <source>
        <strain evidence="1">RS5133</strain>
    </source>
</reference>
<gene>
    <name evidence="1" type="ORF">PFISCL1PPCAC_13671</name>
</gene>
<feature type="non-terminal residue" evidence="1">
    <location>
        <position position="98"/>
    </location>
</feature>
<dbReference type="AlphaFoldDB" id="A0AAV5VXC1"/>
<proteinExistence type="predicted"/>
<keyword evidence="2" id="KW-1185">Reference proteome</keyword>
<feature type="non-terminal residue" evidence="1">
    <location>
        <position position="1"/>
    </location>
</feature>
<sequence length="98" mass="11177">DVISIWLHYFMQSFVSPLIGRQISNECCIFSTATMMCTWWAVASFSQRVSTERRTKALSCPRVQSSCLRGRRARSEFVTRSTSLPTASVPIIPTRTKR</sequence>
<evidence type="ECO:0000313" key="1">
    <source>
        <dbReference type="EMBL" id="GMT22374.1"/>
    </source>
</evidence>
<comment type="caution">
    <text evidence="1">The sequence shown here is derived from an EMBL/GenBank/DDBJ whole genome shotgun (WGS) entry which is preliminary data.</text>
</comment>
<name>A0AAV5VXC1_9BILA</name>